<keyword evidence="2 11" id="KW-0813">Transport</keyword>
<keyword evidence="7 11" id="KW-0406">Ion transport</keyword>
<dbReference type="GO" id="GO:0015386">
    <property type="term" value="F:potassium:proton antiporter activity"/>
    <property type="evidence" value="ECO:0007669"/>
    <property type="project" value="TreeGrafter"/>
</dbReference>
<feature type="transmembrane region" description="Helical" evidence="13">
    <location>
        <begin position="75"/>
        <end position="93"/>
    </location>
</feature>
<evidence type="ECO:0000256" key="7">
    <source>
        <dbReference type="ARBA" id="ARBA00023065"/>
    </source>
</evidence>
<dbReference type="GO" id="GO:0031901">
    <property type="term" value="C:early endosome membrane"/>
    <property type="evidence" value="ECO:0007669"/>
    <property type="project" value="UniProtKB-SubCell"/>
</dbReference>
<dbReference type="PRINTS" id="PR01084">
    <property type="entry name" value="NAHEXCHNGR"/>
</dbReference>
<dbReference type="InterPro" id="IPR018422">
    <property type="entry name" value="Cation/H_exchanger_CPA1"/>
</dbReference>
<protein>
    <recommendedName>
        <fullName evidence="11">Sodium/hydrogen exchanger</fullName>
    </recommendedName>
</protein>
<feature type="transmembrane region" description="Helical" evidence="13">
    <location>
        <begin position="381"/>
        <end position="402"/>
    </location>
</feature>
<keyword evidence="11" id="KW-0050">Antiport</keyword>
<feature type="domain" description="Cation/H+ exchanger transmembrane" evidence="15">
    <location>
        <begin position="97"/>
        <end position="533"/>
    </location>
</feature>
<evidence type="ECO:0000256" key="14">
    <source>
        <dbReference type="SAM" id="SignalP"/>
    </source>
</evidence>
<evidence type="ECO:0000256" key="11">
    <source>
        <dbReference type="RuleBase" id="RU003722"/>
    </source>
</evidence>
<evidence type="ECO:0000256" key="8">
    <source>
        <dbReference type="ARBA" id="ARBA00023136"/>
    </source>
</evidence>
<evidence type="ECO:0000256" key="13">
    <source>
        <dbReference type="SAM" id="Phobius"/>
    </source>
</evidence>
<feature type="compositionally biased region" description="Basic and acidic residues" evidence="12">
    <location>
        <begin position="659"/>
        <end position="672"/>
    </location>
</feature>
<keyword evidence="9 11" id="KW-0739">Sodium transport</keyword>
<evidence type="ECO:0000313" key="16">
    <source>
        <dbReference type="EMBL" id="KAF7211419.1"/>
    </source>
</evidence>
<dbReference type="Proteomes" id="UP000822369">
    <property type="component" value="Chromosome 12"/>
</dbReference>
<dbReference type="KEGG" id="nfu:107394886"/>
<dbReference type="Pfam" id="PF00999">
    <property type="entry name" value="Na_H_Exchanger"/>
    <property type="match status" value="1"/>
</dbReference>
<dbReference type="InterPro" id="IPR006153">
    <property type="entry name" value="Cation/H_exchanger_TM"/>
</dbReference>
<dbReference type="PANTHER" id="PTHR10110">
    <property type="entry name" value="SODIUM/HYDROGEN EXCHANGER"/>
    <property type="match status" value="1"/>
</dbReference>
<keyword evidence="3 11" id="KW-0812">Transmembrane</keyword>
<gene>
    <name evidence="16" type="primary">slc9a3</name>
    <name evidence="16" type="ORF">G4P62_017525</name>
</gene>
<feature type="compositionally biased region" description="Polar residues" evidence="12">
    <location>
        <begin position="768"/>
        <end position="779"/>
    </location>
</feature>
<feature type="transmembrane region" description="Helical" evidence="13">
    <location>
        <begin position="105"/>
        <end position="122"/>
    </location>
</feature>
<feature type="chain" id="PRO_5038824493" description="Sodium/hydrogen exchanger" evidence="14">
    <location>
        <begin position="26"/>
        <end position="966"/>
    </location>
</feature>
<dbReference type="InterPro" id="IPR004709">
    <property type="entry name" value="NaH_exchanger"/>
</dbReference>
<keyword evidence="5 13" id="KW-1133">Transmembrane helix</keyword>
<dbReference type="PANTHER" id="PTHR10110:SF90">
    <property type="entry name" value="SODIUM_HYDROGEN EXCHANGER 3"/>
    <property type="match status" value="1"/>
</dbReference>
<feature type="transmembrane region" description="Helical" evidence="13">
    <location>
        <begin position="348"/>
        <end position="369"/>
    </location>
</feature>
<evidence type="ECO:0000256" key="1">
    <source>
        <dbReference type="ARBA" id="ARBA00004520"/>
    </source>
</evidence>
<keyword evidence="4 14" id="KW-0732">Signal</keyword>
<evidence type="ECO:0000256" key="10">
    <source>
        <dbReference type="ARBA" id="ARBA00045831"/>
    </source>
</evidence>
<comment type="subcellular location">
    <subcellularLocation>
        <location evidence="1">Early endosome membrane</location>
        <topology evidence="1">Multi-pass membrane protein</topology>
    </subcellularLocation>
</comment>
<feature type="transmembrane region" description="Helical" evidence="13">
    <location>
        <begin position="441"/>
        <end position="465"/>
    </location>
</feature>
<sequence>MSGVWRPALFLCTLLLAVSRGPTWARTRTNDSSLNLLKTENPTHPVHGNGSESGEEPITTLPIVSWLWEEVKPPYLVALWILVCWLCKLVIEANHHVTEFIPESALLICSGFILGGMIWGADKVQTFRLTPYDFFHYFLPPIILDTGYSMPNKLFFTNLGGILIHAIIGTCWNAASLGLSLWGCQIGGAMGDLNVGLLQYLLFGSLIAAVDPVAVLAVFEQVHVNEVLFIMVFGESLLNDGVTVVLFNVFNAFVTLGGPRINAAEIIKGISETFLGSNSFLTRSVYLGLICCLFPVSFFVVAFGGSLVGFVFGLLFALLSRCTKNIQIIEPGFLFILGYLAYLTAEMLSLSAILSIVFFGVCCQKYINANMDENSVRTMKCAVKVFANGAETMIFVFLGISAIDKSIWVWNTGFVLLTLLFILIYRFMGEALGPPASGFRVSLMFEITPLLFLLPGVFFLTWFMNLTRLVPIDYTDQVIMSYGGLRGAVAYGLAVMLDEAKIEEKKLMVSTTLIVVYFTVILQGVTMKPLVKWLKVKRAASAEKTLIEKVQNRAFEHILVAIEDISGQKGNNYLRNKWFKFEENWMSRILLRPSVRERQDKVFNVFHQLNLKDAMSYVVEGERRGSLEFIRNESAFVDFKKKFGEDMTMSMPDIMADMSDDRSAASSTRKESVPSVSLEVHEQAMRGTRAAEGLDSHHLLQQHLYKGRKQHRHRYSRSHFDINKDENEIQEIFQRTMKSRLESFKSGKMGVAPPKTITKHTRKEQQQKVRTAQTLTQQSVHPLEKDKIPRCLFFPNPTLHGKTLFQDFRCFTRFFRQVYNIQAVKKNLTFHFFWFQLQNKKSKSRLSGDEDFEFSEGDSASGYDTSFPVRGGYRPGAGIENPAFMPDVDLPLQIPPWLEDVDSVAPSQRAQVRLPWTPSNLRRLSPLRISTRSSDSFNLAEAPGDHQDDQLPPPPTPPPHRDGDVV</sequence>
<name>A0A9D3BKL8_NOTFU</name>
<proteinExistence type="inferred from homology"/>
<feature type="transmembrane region" description="Helical" evidence="13">
    <location>
        <begin position="408"/>
        <end position="429"/>
    </location>
</feature>
<feature type="transmembrane region" description="Helical" evidence="13">
    <location>
        <begin position="285"/>
        <end position="318"/>
    </location>
</feature>
<dbReference type="GO" id="GO:0098719">
    <property type="term" value="P:sodium ion import across plasma membrane"/>
    <property type="evidence" value="ECO:0007669"/>
    <property type="project" value="TreeGrafter"/>
</dbReference>
<keyword evidence="6" id="KW-0915">Sodium</keyword>
<feature type="region of interest" description="Disordered" evidence="12">
    <location>
        <begin position="659"/>
        <end position="678"/>
    </location>
</feature>
<dbReference type="GO" id="GO:0051453">
    <property type="term" value="P:regulation of intracellular pH"/>
    <property type="evidence" value="ECO:0007669"/>
    <property type="project" value="TreeGrafter"/>
</dbReference>
<feature type="transmembrane region" description="Helical" evidence="13">
    <location>
        <begin position="477"/>
        <end position="495"/>
    </location>
</feature>
<feature type="region of interest" description="Disordered" evidence="12">
    <location>
        <begin position="746"/>
        <end position="779"/>
    </location>
</feature>
<feature type="compositionally biased region" description="Polar residues" evidence="12">
    <location>
        <begin position="925"/>
        <end position="937"/>
    </location>
</feature>
<feature type="signal peptide" evidence="14">
    <location>
        <begin position="1"/>
        <end position="25"/>
    </location>
</feature>
<accession>A0A9D3BKL8</accession>
<dbReference type="AlphaFoldDB" id="A0A9D3BKL8"/>
<evidence type="ECO:0000256" key="9">
    <source>
        <dbReference type="ARBA" id="ARBA00023201"/>
    </source>
</evidence>
<organism evidence="16 17">
    <name type="scientific">Nothobranchius furzeri</name>
    <name type="common">Turquoise killifish</name>
    <dbReference type="NCBI Taxonomy" id="105023"/>
    <lineage>
        <taxon>Eukaryota</taxon>
        <taxon>Metazoa</taxon>
        <taxon>Chordata</taxon>
        <taxon>Craniata</taxon>
        <taxon>Vertebrata</taxon>
        <taxon>Euteleostomi</taxon>
        <taxon>Actinopterygii</taxon>
        <taxon>Neopterygii</taxon>
        <taxon>Teleostei</taxon>
        <taxon>Neoteleostei</taxon>
        <taxon>Acanthomorphata</taxon>
        <taxon>Ovalentaria</taxon>
        <taxon>Atherinomorphae</taxon>
        <taxon>Cyprinodontiformes</taxon>
        <taxon>Nothobranchiidae</taxon>
        <taxon>Nothobranchius</taxon>
    </lineage>
</organism>
<reference evidence="16" key="1">
    <citation type="submission" date="2020-03" db="EMBL/GenBank/DDBJ databases">
        <title>Intra-Species Differences in Population Size shape Life History and Genome Evolution.</title>
        <authorList>
            <person name="Willemsen D."/>
            <person name="Cui R."/>
            <person name="Valenzano D.R."/>
        </authorList>
    </citation>
    <scope>NUCLEOTIDE SEQUENCE</scope>
    <source>
        <strain evidence="16">GRZ</strain>
        <tissue evidence="16">Whole</tissue>
    </source>
</reference>
<comment type="function">
    <text evidence="10">Plasma membrane Na(+)/H(+) antiporter. Exchanges intracellular H(+) ions for extracellular Na(+) in 1:1 stoichiometry, playing a key role in salt and fluid absorption and pH homeostasis. Major apical Na(+)/H(+) exchanger in kidney and intestine playing an important role in renal and intestine Na(+) absorption and blood pressure regulation.</text>
</comment>
<feature type="region of interest" description="Disordered" evidence="12">
    <location>
        <begin position="925"/>
        <end position="966"/>
    </location>
</feature>
<evidence type="ECO:0000313" key="17">
    <source>
        <dbReference type="Proteomes" id="UP000822369"/>
    </source>
</evidence>
<evidence type="ECO:0000256" key="4">
    <source>
        <dbReference type="ARBA" id="ARBA00022729"/>
    </source>
</evidence>
<feature type="transmembrane region" description="Helical" evidence="13">
    <location>
        <begin position="507"/>
        <end position="525"/>
    </location>
</feature>
<comment type="caution">
    <text evidence="16">The sequence shown here is derived from an EMBL/GenBank/DDBJ whole genome shotgun (WGS) entry which is preliminary data.</text>
</comment>
<dbReference type="Gene3D" id="6.10.140.1330">
    <property type="match status" value="1"/>
</dbReference>
<dbReference type="NCBIfam" id="TIGR00840">
    <property type="entry name" value="b_cpa1"/>
    <property type="match status" value="2"/>
</dbReference>
<feature type="transmembrane region" description="Helical" evidence="13">
    <location>
        <begin position="162"/>
        <end position="182"/>
    </location>
</feature>
<evidence type="ECO:0000256" key="6">
    <source>
        <dbReference type="ARBA" id="ARBA00023053"/>
    </source>
</evidence>
<evidence type="ECO:0000259" key="15">
    <source>
        <dbReference type="Pfam" id="PF00999"/>
    </source>
</evidence>
<evidence type="ECO:0000256" key="2">
    <source>
        <dbReference type="ARBA" id="ARBA00022448"/>
    </source>
</evidence>
<dbReference type="OrthoDB" id="196264at2759"/>
<evidence type="ECO:0000256" key="12">
    <source>
        <dbReference type="SAM" id="MobiDB-lite"/>
    </source>
</evidence>
<dbReference type="GO" id="GO:0015385">
    <property type="term" value="F:sodium:proton antiporter activity"/>
    <property type="evidence" value="ECO:0007669"/>
    <property type="project" value="InterPro"/>
</dbReference>
<comment type="similarity">
    <text evidence="11">Belongs to the monovalent cation:proton antiporter 1 (CPA1) transporter (TC 2.A.36) family.</text>
</comment>
<keyword evidence="8 13" id="KW-0472">Membrane</keyword>
<dbReference type="EMBL" id="JAAVVJ010000012">
    <property type="protein sequence ID" value="KAF7211419.1"/>
    <property type="molecule type" value="Genomic_DNA"/>
</dbReference>
<evidence type="ECO:0000256" key="5">
    <source>
        <dbReference type="ARBA" id="ARBA00022989"/>
    </source>
</evidence>
<dbReference type="GO" id="GO:0031526">
    <property type="term" value="C:brush border membrane"/>
    <property type="evidence" value="ECO:0007669"/>
    <property type="project" value="TreeGrafter"/>
</dbReference>
<evidence type="ECO:0000256" key="3">
    <source>
        <dbReference type="ARBA" id="ARBA00022692"/>
    </source>
</evidence>
<feature type="transmembrane region" description="Helical" evidence="13">
    <location>
        <begin position="197"/>
        <end position="219"/>
    </location>
</feature>